<dbReference type="GeneID" id="31009228"/>
<dbReference type="InterPro" id="IPR013083">
    <property type="entry name" value="Znf_RING/FYVE/PHD"/>
</dbReference>
<sequence>MAANLQSRFPGVEFVGEMSSTTFIGNVTISPGARIDLSQGVRLCGSTVGRDAIIEGGCIKGSIIEGRVSGGRIEDTYVGVFARISGGMLRGCTIQGHGQVGGGSTLQDTAVTDNAQISGGQACDSEISGNSRVTGGFLVRSIVQDDALVTGGQAFDSLIFKHGHLSHGRIVEAQIDGNPLSLRPTGRGEKYPRQDASIPRAPDTAVSRLSEKSRNCQPPDVLVDQLTGNLIIQAACTPDGETYDQSSLHRLAVSQAYGRCYPNREIEHLSDRWRQYAAACDLMRIKGHTEYPPFPLPRFVDPITSQPIIAALLCSCGQTYDRSSIEQYIRQHHSCPMTGHPLQRKDLYVNQAVQRMIADQLRCRYREGED</sequence>
<dbReference type="PROSITE" id="PS51698">
    <property type="entry name" value="U_BOX"/>
    <property type="match status" value="1"/>
</dbReference>
<dbReference type="InterPro" id="IPR011004">
    <property type="entry name" value="Trimer_LpxA-like_sf"/>
</dbReference>
<dbReference type="RefSeq" id="XP_020115367.1">
    <property type="nucleotide sequence ID" value="XM_020265422.1"/>
</dbReference>
<protein>
    <recommendedName>
        <fullName evidence="1">peptidylprolyl isomerase</fullName>
        <ecNumber evidence="1">5.2.1.8</ecNumber>
    </recommendedName>
</protein>
<reference evidence="5 6" key="1">
    <citation type="submission" date="2015-06" db="EMBL/GenBank/DDBJ databases">
        <title>Talaromyces atroroseus IBT 11181 draft genome.</title>
        <authorList>
            <person name="Rasmussen K.B."/>
            <person name="Rasmussen S."/>
            <person name="Petersen B."/>
            <person name="Sicheritz-Ponten T."/>
            <person name="Mortensen U.H."/>
            <person name="Thrane U."/>
        </authorList>
    </citation>
    <scope>NUCLEOTIDE SEQUENCE [LARGE SCALE GENOMIC DNA]</scope>
    <source>
        <strain evidence="5 6">IBT 11181</strain>
    </source>
</reference>
<evidence type="ECO:0000313" key="6">
    <source>
        <dbReference type="Proteomes" id="UP000214365"/>
    </source>
</evidence>
<dbReference type="Pfam" id="PF04564">
    <property type="entry name" value="U-box"/>
    <property type="match status" value="1"/>
</dbReference>
<feature type="region of interest" description="Disordered" evidence="3">
    <location>
        <begin position="178"/>
        <end position="212"/>
    </location>
</feature>
<dbReference type="Proteomes" id="UP000214365">
    <property type="component" value="Unassembled WGS sequence"/>
</dbReference>
<evidence type="ECO:0000256" key="1">
    <source>
        <dbReference type="ARBA" id="ARBA00013194"/>
    </source>
</evidence>
<dbReference type="AlphaFoldDB" id="A0A1Q5Q5Z3"/>
<dbReference type="EC" id="5.2.1.8" evidence="1"/>
<keyword evidence="2" id="KW-0413">Isomerase</keyword>
<dbReference type="GO" id="GO:0016567">
    <property type="term" value="P:protein ubiquitination"/>
    <property type="evidence" value="ECO:0007669"/>
    <property type="project" value="InterPro"/>
</dbReference>
<comment type="caution">
    <text evidence="5">The sequence shown here is derived from an EMBL/GenBank/DDBJ whole genome shotgun (WGS) entry which is preliminary data.</text>
</comment>
<organism evidence="5 6">
    <name type="scientific">Talaromyces atroroseus</name>
    <dbReference type="NCBI Taxonomy" id="1441469"/>
    <lineage>
        <taxon>Eukaryota</taxon>
        <taxon>Fungi</taxon>
        <taxon>Dikarya</taxon>
        <taxon>Ascomycota</taxon>
        <taxon>Pezizomycotina</taxon>
        <taxon>Eurotiomycetes</taxon>
        <taxon>Eurotiomycetidae</taxon>
        <taxon>Eurotiales</taxon>
        <taxon>Trichocomaceae</taxon>
        <taxon>Talaromyces</taxon>
        <taxon>Talaromyces sect. Trachyspermi</taxon>
    </lineage>
</organism>
<dbReference type="GO" id="GO:0004842">
    <property type="term" value="F:ubiquitin-protein transferase activity"/>
    <property type="evidence" value="ECO:0007669"/>
    <property type="project" value="InterPro"/>
</dbReference>
<proteinExistence type="predicted"/>
<evidence type="ECO:0000256" key="2">
    <source>
        <dbReference type="ARBA" id="ARBA00023110"/>
    </source>
</evidence>
<dbReference type="GO" id="GO:0003755">
    <property type="term" value="F:peptidyl-prolyl cis-trans isomerase activity"/>
    <property type="evidence" value="ECO:0007669"/>
    <property type="project" value="UniProtKB-KW"/>
</dbReference>
<keyword evidence="2" id="KW-0697">Rotamase</keyword>
<feature type="domain" description="U-box" evidence="4">
    <location>
        <begin position="294"/>
        <end position="367"/>
    </location>
</feature>
<dbReference type="EMBL" id="LFMY01000026">
    <property type="protein sequence ID" value="OKL55246.1"/>
    <property type="molecule type" value="Genomic_DNA"/>
</dbReference>
<gene>
    <name evidence="5" type="ORF">UA08_09472</name>
</gene>
<evidence type="ECO:0000313" key="5">
    <source>
        <dbReference type="EMBL" id="OKL55246.1"/>
    </source>
</evidence>
<keyword evidence="6" id="KW-1185">Reference proteome</keyword>
<evidence type="ECO:0000256" key="3">
    <source>
        <dbReference type="SAM" id="MobiDB-lite"/>
    </source>
</evidence>
<accession>A0A1Q5Q5Z3</accession>
<dbReference type="SMART" id="SM00504">
    <property type="entry name" value="Ubox"/>
    <property type="match status" value="1"/>
</dbReference>
<dbReference type="Gene3D" id="3.30.40.10">
    <property type="entry name" value="Zinc/RING finger domain, C3HC4 (zinc finger)"/>
    <property type="match status" value="1"/>
</dbReference>
<dbReference type="OrthoDB" id="10064100at2759"/>
<evidence type="ECO:0000259" key="4">
    <source>
        <dbReference type="PROSITE" id="PS51698"/>
    </source>
</evidence>
<dbReference type="SUPFAM" id="SSF51161">
    <property type="entry name" value="Trimeric LpxA-like enzymes"/>
    <property type="match status" value="1"/>
</dbReference>
<dbReference type="SUPFAM" id="SSF57850">
    <property type="entry name" value="RING/U-box"/>
    <property type="match status" value="1"/>
</dbReference>
<name>A0A1Q5Q5Z3_TALAT</name>
<dbReference type="InterPro" id="IPR003613">
    <property type="entry name" value="Ubox_domain"/>
</dbReference>